<dbReference type="InterPro" id="IPR017452">
    <property type="entry name" value="GPCR_Rhodpsn_7TM"/>
</dbReference>
<feature type="compositionally biased region" description="Polar residues" evidence="22">
    <location>
        <begin position="1906"/>
        <end position="1936"/>
    </location>
</feature>
<feature type="transmembrane region" description="Helical" evidence="21">
    <location>
        <begin position="1591"/>
        <end position="1616"/>
    </location>
</feature>
<evidence type="ECO:0000259" key="24">
    <source>
        <dbReference type="PROSITE" id="PS50106"/>
    </source>
</evidence>
<dbReference type="Pfam" id="PF00001">
    <property type="entry name" value="7tm_1"/>
    <property type="match status" value="1"/>
</dbReference>
<dbReference type="GO" id="GO:0030018">
    <property type="term" value="C:Z disc"/>
    <property type="evidence" value="ECO:0007669"/>
    <property type="project" value="UniProtKB-SubCell"/>
</dbReference>
<evidence type="ECO:0000256" key="5">
    <source>
        <dbReference type="ARBA" id="ARBA00022606"/>
    </source>
</evidence>
<keyword evidence="16 21" id="KW-0472">Membrane</keyword>
<feature type="transmembrane region" description="Helical" evidence="21">
    <location>
        <begin position="1779"/>
        <end position="1807"/>
    </location>
</feature>
<feature type="compositionally biased region" description="Polar residues" evidence="22">
    <location>
        <begin position="625"/>
        <end position="634"/>
    </location>
</feature>
<dbReference type="PROSITE" id="PS50023">
    <property type="entry name" value="LIM_DOMAIN_2"/>
    <property type="match status" value="1"/>
</dbReference>
<evidence type="ECO:0000256" key="18">
    <source>
        <dbReference type="ARBA" id="ARBA00023170"/>
    </source>
</evidence>
<feature type="non-terminal residue" evidence="27">
    <location>
        <position position="2541"/>
    </location>
</feature>
<evidence type="ECO:0000256" key="14">
    <source>
        <dbReference type="ARBA" id="ARBA00023038"/>
    </source>
</evidence>
<comment type="subcellular location">
    <subcellularLocation>
        <location evidence="2">Cell membrane</location>
        <topology evidence="2">Multi-pass membrane protein</topology>
    </subcellularLocation>
    <subcellularLocation>
        <location evidence="1">Cytoplasm</location>
        <location evidence="1">Myofibril</location>
        <location evidence="1">Sarcomere</location>
        <location evidence="1">Z line</location>
    </subcellularLocation>
    <subcellularLocation>
        <location evidence="21">Membrane</location>
        <topology evidence="21">Multi-pass membrane protein</topology>
    </subcellularLocation>
</comment>
<evidence type="ECO:0000256" key="10">
    <source>
        <dbReference type="ARBA" id="ARBA00022833"/>
    </source>
</evidence>
<keyword evidence="28" id="KW-1185">Reference proteome</keyword>
<dbReference type="GO" id="GO:0004843">
    <property type="term" value="F:cysteine-type deubiquitinase activity"/>
    <property type="evidence" value="ECO:0007669"/>
    <property type="project" value="InterPro"/>
</dbReference>
<dbReference type="FunFam" id="2.10.110.10:FF:000010">
    <property type="entry name" value="PDZ and LIM domain protein 5"/>
    <property type="match status" value="1"/>
</dbReference>
<dbReference type="InterPro" id="IPR001394">
    <property type="entry name" value="Peptidase_C19_UCH"/>
</dbReference>
<dbReference type="CDD" id="cd09460">
    <property type="entry name" value="LIM3_ZASP_Cypher"/>
    <property type="match status" value="1"/>
</dbReference>
<feature type="domain" description="PDZ" evidence="24">
    <location>
        <begin position="1962"/>
        <end position="2018"/>
    </location>
</feature>
<feature type="compositionally biased region" description="Low complexity" evidence="22">
    <location>
        <begin position="511"/>
        <end position="521"/>
    </location>
</feature>
<dbReference type="PROSITE" id="PS50106">
    <property type="entry name" value="PDZ"/>
    <property type="match status" value="1"/>
</dbReference>
<evidence type="ECO:0000256" key="6">
    <source>
        <dbReference type="ARBA" id="ARBA00022692"/>
    </source>
</evidence>
<dbReference type="SUPFAM" id="SSF54001">
    <property type="entry name" value="Cysteine proteinases"/>
    <property type="match status" value="1"/>
</dbReference>
<feature type="transmembrane region" description="Helical" evidence="21">
    <location>
        <begin position="1670"/>
        <end position="1695"/>
    </location>
</feature>
<feature type="compositionally biased region" description="Polar residues" evidence="22">
    <location>
        <begin position="2360"/>
        <end position="2373"/>
    </location>
</feature>
<feature type="compositionally biased region" description="Polar residues" evidence="22">
    <location>
        <begin position="571"/>
        <end position="584"/>
    </location>
</feature>
<dbReference type="GO" id="GO:0016579">
    <property type="term" value="P:protein deubiquitination"/>
    <property type="evidence" value="ECO:0007669"/>
    <property type="project" value="InterPro"/>
</dbReference>
<feature type="domain" description="G-protein coupled receptors family 1 profile" evidence="26">
    <location>
        <begin position="1570"/>
        <end position="1844"/>
    </location>
</feature>
<keyword evidence="5 21" id="KW-0716">Sensory transduction</keyword>
<feature type="non-terminal residue" evidence="27">
    <location>
        <position position="1"/>
    </location>
</feature>
<dbReference type="InterPro" id="IPR036181">
    <property type="entry name" value="MIT_dom_sf"/>
</dbReference>
<keyword evidence="7 20" id="KW-0479">Metal-binding</keyword>
<feature type="region of interest" description="Disordered" evidence="22">
    <location>
        <begin position="328"/>
        <end position="348"/>
    </location>
</feature>
<reference evidence="27 28" key="1">
    <citation type="journal article" date="2021" name="Cell">
        <title>Tracing the genetic footprints of vertebrate landing in non-teleost ray-finned fishes.</title>
        <authorList>
            <person name="Bi X."/>
            <person name="Wang K."/>
            <person name="Yang L."/>
            <person name="Pan H."/>
            <person name="Jiang H."/>
            <person name="Wei Q."/>
            <person name="Fang M."/>
            <person name="Yu H."/>
            <person name="Zhu C."/>
            <person name="Cai Y."/>
            <person name="He Y."/>
            <person name="Gan X."/>
            <person name="Zeng H."/>
            <person name="Yu D."/>
            <person name="Zhu Y."/>
            <person name="Jiang H."/>
            <person name="Qiu Q."/>
            <person name="Yang H."/>
            <person name="Zhang Y.E."/>
            <person name="Wang W."/>
            <person name="Zhu M."/>
            <person name="He S."/>
            <person name="Zhang G."/>
        </authorList>
    </citation>
    <scope>NUCLEOTIDE SEQUENCE [LARGE SCALE GENOMIC DNA]</scope>
    <source>
        <strain evidence="27">Bchr_013</strain>
    </source>
</reference>
<keyword evidence="15 21" id="KW-0297">G-protein coupled receptor</keyword>
<dbReference type="InterPro" id="IPR036034">
    <property type="entry name" value="PDZ_sf"/>
</dbReference>
<gene>
    <name evidence="27" type="primary">Usp54</name>
    <name evidence="27" type="ORF">GTO96_0001330</name>
</gene>
<dbReference type="Pfam" id="PF15936">
    <property type="entry name" value="DUF4749"/>
    <property type="match status" value="1"/>
</dbReference>
<dbReference type="PROSITE" id="PS00237">
    <property type="entry name" value="G_PROTEIN_RECEP_F1_1"/>
    <property type="match status" value="1"/>
</dbReference>
<dbReference type="SUPFAM" id="SSF50156">
    <property type="entry name" value="PDZ domain-like"/>
    <property type="match status" value="1"/>
</dbReference>
<feature type="transmembrane region" description="Helical" evidence="21">
    <location>
        <begin position="1628"/>
        <end position="1649"/>
    </location>
</feature>
<dbReference type="InterPro" id="IPR052398">
    <property type="entry name" value="Ubiquitin_hydrolase_53/54"/>
</dbReference>
<dbReference type="PRINTS" id="PR00237">
    <property type="entry name" value="GPCRRHODOPSN"/>
</dbReference>
<dbReference type="PANTHER" id="PTHR22975">
    <property type="entry name" value="UBIQUITIN SPECIFIC PROTEINASE"/>
    <property type="match status" value="1"/>
</dbReference>
<comment type="caution">
    <text evidence="27">The sequence shown here is derived from an EMBL/GenBank/DDBJ whole genome shotgun (WGS) entry which is preliminary data.</text>
</comment>
<feature type="compositionally biased region" description="Low complexity" evidence="22">
    <location>
        <begin position="603"/>
        <end position="624"/>
    </location>
</feature>
<dbReference type="PROSITE" id="PS00238">
    <property type="entry name" value="OPSIN"/>
    <property type="match status" value="1"/>
</dbReference>
<dbReference type="SUPFAM" id="SSF57716">
    <property type="entry name" value="Glucocorticoid receptor-like (DNA-binding domain)"/>
    <property type="match status" value="1"/>
</dbReference>
<protein>
    <submittedName>
        <fullName evidence="27">UBP54 hydrolase</fullName>
    </submittedName>
</protein>
<evidence type="ECO:0000259" key="26">
    <source>
        <dbReference type="PROSITE" id="PS50262"/>
    </source>
</evidence>
<dbReference type="Pfam" id="PF00412">
    <property type="entry name" value="LIM"/>
    <property type="match status" value="1"/>
</dbReference>
<keyword evidence="6 21" id="KW-0812">Transmembrane</keyword>
<evidence type="ECO:0000259" key="25">
    <source>
        <dbReference type="PROSITE" id="PS50235"/>
    </source>
</evidence>
<dbReference type="FunFam" id="2.30.42.10:FF:000055">
    <property type="entry name" value="PDZ and LIM domain protein 3"/>
    <property type="match status" value="1"/>
</dbReference>
<evidence type="ECO:0000256" key="12">
    <source>
        <dbReference type="ARBA" id="ARBA00022989"/>
    </source>
</evidence>
<feature type="compositionally biased region" description="Low complexity" evidence="22">
    <location>
        <begin position="1436"/>
        <end position="1447"/>
    </location>
</feature>
<dbReference type="GO" id="GO:0009881">
    <property type="term" value="F:photoreceptor activity"/>
    <property type="evidence" value="ECO:0007669"/>
    <property type="project" value="UniProtKB-KW"/>
</dbReference>
<keyword evidence="14 20" id="KW-0440">LIM domain</keyword>
<evidence type="ECO:0000256" key="21">
    <source>
        <dbReference type="RuleBase" id="RU004951"/>
    </source>
</evidence>
<dbReference type="Gene3D" id="2.30.42.10">
    <property type="match status" value="1"/>
</dbReference>
<evidence type="ECO:0000256" key="7">
    <source>
        <dbReference type="ARBA" id="ARBA00022723"/>
    </source>
</evidence>
<evidence type="ECO:0000256" key="11">
    <source>
        <dbReference type="ARBA" id="ARBA00022925"/>
    </source>
</evidence>
<evidence type="ECO:0000256" key="9">
    <source>
        <dbReference type="ARBA" id="ARBA00022801"/>
    </source>
</evidence>
<dbReference type="InterPro" id="IPR000276">
    <property type="entry name" value="GPCR_Rhodpsn"/>
</dbReference>
<feature type="region of interest" description="Disordered" evidence="22">
    <location>
        <begin position="1229"/>
        <end position="1251"/>
    </location>
</feature>
<feature type="domain" description="USP" evidence="25">
    <location>
        <begin position="31"/>
        <end position="303"/>
    </location>
</feature>
<evidence type="ECO:0000259" key="23">
    <source>
        <dbReference type="PROSITE" id="PS50023"/>
    </source>
</evidence>
<name>A0A8X8BPG1_POLSE</name>
<dbReference type="SUPFAM" id="SSF116846">
    <property type="entry name" value="MIT domain"/>
    <property type="match status" value="1"/>
</dbReference>
<evidence type="ECO:0000256" key="16">
    <source>
        <dbReference type="ARBA" id="ARBA00023136"/>
    </source>
</evidence>
<feature type="transmembrane region" description="Helical" evidence="21">
    <location>
        <begin position="1715"/>
        <end position="1741"/>
    </location>
</feature>
<keyword evidence="8" id="KW-0833">Ubl conjugation pathway</keyword>
<evidence type="ECO:0000256" key="13">
    <source>
        <dbReference type="ARBA" id="ARBA00022991"/>
    </source>
</evidence>
<keyword evidence="13 21" id="KW-0157">Chromophore</keyword>
<keyword evidence="3" id="KW-1003">Cell membrane</keyword>
<dbReference type="CDD" id="cd02257">
    <property type="entry name" value="Peptidase_C19"/>
    <property type="match status" value="1"/>
</dbReference>
<accession>A0A8X8BPG1</accession>
<feature type="compositionally biased region" description="Low complexity" evidence="22">
    <location>
        <begin position="333"/>
        <end position="347"/>
    </location>
</feature>
<dbReference type="Gene3D" id="1.20.1070.10">
    <property type="entry name" value="Rhodopsin 7-helix transmembrane proteins"/>
    <property type="match status" value="1"/>
</dbReference>
<dbReference type="SUPFAM" id="SSF81321">
    <property type="entry name" value="Family A G protein-coupled receptor-like"/>
    <property type="match status" value="1"/>
</dbReference>
<dbReference type="Proteomes" id="UP000886611">
    <property type="component" value="Unassembled WGS sequence"/>
</dbReference>
<dbReference type="Gene3D" id="3.90.70.10">
    <property type="entry name" value="Cysteine proteinases"/>
    <property type="match status" value="2"/>
</dbReference>
<dbReference type="SMART" id="SM01381">
    <property type="entry name" value="7TM_GPCR_Srsx"/>
    <property type="match status" value="1"/>
</dbReference>
<feature type="compositionally biased region" description="Basic and acidic residues" evidence="22">
    <location>
        <begin position="415"/>
        <end position="440"/>
    </location>
</feature>
<dbReference type="CDD" id="cd15336">
    <property type="entry name" value="7tmA_Melanopsin"/>
    <property type="match status" value="1"/>
</dbReference>
<dbReference type="SMART" id="SM00735">
    <property type="entry name" value="ZM"/>
    <property type="match status" value="2"/>
</dbReference>
<feature type="transmembrane region" description="Helical" evidence="21">
    <location>
        <begin position="1554"/>
        <end position="1579"/>
    </location>
</feature>
<sequence length="2541" mass="281270">MSWKRNYFASGSSGLQGIFTPRTMTSIAPSKGLINEPGQNSCFLNSALQVLWHLDIFRRSFRQLTTHKCMEDSCIFCALKSIFAQFQFSSEKVLPSDALRSALAKTFQDEQRFQLGIMDDAAECFENILTRIHFHISDESKEDICTARHCIPHQKFAMTLFEQCVCSSCGATSDPLPFIQMVHYISTTSLCNQAIRMLERRDKPTPDMFGELLRNASNMGDLRNCPLFYRVTDDKAKQSELYLVGMVCYYGKHYSTFFFQTKIRKWMYFDDARVKEIGPKWKDVVSRCIKGHYQPLLLLYADPRGTPVTVQDLPSQIDMQHYNKTYYDSREPSISSDTRTDSSTESYTCKHAHHESMASHFSSDSQGTVICNSESDAASQHSTDAAQENSKVILLFAGKLTDSQPMQLHPVRKGGALDRKRSSSRPRRFEERSQAAKGDEALSVGYHSEGETLKEQQAPRTAPKPSSSRLKEFKETMSNIVHARPVPSSFSGLGSADSGARARSRDWEVDSTSSESKSSSSGGRTRPAWRPRREVLNIDSIFSRERRKPPGYTQLTTGPDENLGPAEKNVPSRTSGISNNTSRHPPQPLRGLDTQPRLIQRMESGYESSERNSSSPVSLDLPLSEGSSSGSYRETSVKKTAGSGPSWRTVPKSKSSSALLQERSPTLFPGSQANLGVENRSELDELQEEVARRAREQELQRKKEKEKEAAMGFNPRPIKYMDLDELQNQGKTDSFERCLQETDTLLEQSLRLEQDNDLAAALSICNEALSKLRLTMHEGSANIPSRAMVDKKLQKCMRRARSLQQRIEQQEHPLGGTVSQPQSEQPVPFQILLTAAQGDDQEPREDISLNPTTPLDVRAISPSRVSSQTTQSHLVSFTPHPRVHPKSQDSPEGSCERLQPPSNQREESIIVDWNSPKCKPLNRWDSGDISNIIQTPHDLQAKPIHKHNAISLPTLPLNNLEDDEGNCAGLKTKSRPCPISLPCTSEGSMFLKENSLAYSASSSNKLHHTNDMRTSAFVEFGVQENFNSRNDQIPQYSRSQIMEHPGASLQLTPPAVPLNWSSRTNETSIANDQTPFSSSSHTQPCNKEHLYIQQPCVLSKQDSPSSPSTFSAMPVERWAENVTRYYGSQPDCSQHSAQRLKPESPCKELSELEFLYQRSLQAPSTLKPSVNYCQQLGTKQGGALSELCKHLNRKMSHLSCEQPQFEDETYSAENLRRIARSLSGTVIGGNPEPIATSRSFEPSTAGTKHVDHRIAHRANTTPHLSPYVSPTVFSTDPPHLHSVTTLHQPQQLLQPSLSQHIRRPSGDNKKVEKFLAVLDRGKAFTSENYHSVALSYGTLPRANQRATPQTDKTALLTLKRQTRTPETGCRQHSGNQQSMSKMYNDFQTVPSSAGAKDIRVLEGHGNTSVSWSSYAGALGSRRTQPYVSNCQAVPKQSIQSAPSSQPIRLDVPPDEDWRRSTLSQPHSHLNSASYYRSPAATTPSPLQQAESRLAPHGRNSGQRCGLCQQASAEPGQNYCHRCQFYLSRFRPEETLLTAGPRLFPTVDVPDHAHYTIGAVILAVGITGILGNLLVIYAFSRCRSLRTPANMFIINLAITDFLMSVTQAPIFFTTSLYKRWIFGEKGCELYAFCGALFGICSMITLMVIAVDRYFVITRPLASMGVMSRKRALVILSGVWLYSLAWSLPPFFGWSAYVPEGLLTSCTWDYMTFTPAVRAYTMLLFTFIFFIPLLVIICCYFFIFRAIRSTNRAIKKISSDDSRESLRKFQRMKNEWKMAKIALIVILLYVISWSPYSTVALTAFAGFMIDDFVCMCFRYSDLLTPYMNSVPAVIAKASAIHNPIIYAITHPKYRMAIAKYFPCLGFLLRVSRKDSQFASSFASTRRSTVTSQTSSFSSAHHRGRKSRLSSASDSESGWTDTEADFSSINSRPASRQVSCEISRDTAELTEVKPKTKLKSHDSGIFEKITPGSKAAQANLSQGDIIVAIDGTSTDGMTHLEAQNKIKSASYNLALSMQRSKRPAPVPTATPRVDSPMPVIPHQKDQCLQLNGNIRTSYAASTELLGGMNECSSFISNQQFSPPLGRSDLEGQNPSTAKIMSVVAAESPGAKSFHCQKYNNPIGLYSEETLKVTAHAHGIQKGLSLLGGTEYVPSFNPSILKDSALSTHKPIEVKGPGGKATIIHAQYNTPISMYSQDAIMDAIAGQAQARGSDLSSTLPVKDPLVDSASPVYQAVVKDKEKGQNPEIDEWARRAANLQSKSFRILAHLTGTEYLQDPDEDALRRSSTFPQQSSIEIPISPAKSKVISTANITPSVAPLGLQAFTFINFATGRTSAPAPVPAPAPTMSTSSGRPPWVTDEHFSQKFSPGKSTTSLTKHIQPLPHAAPPPPAYIPNPSQANPPAPSPAFSPAPFSPPPSVGRGVSQRAERFPAGNRTPMCATCNSIISSEQSSSTAPTVVITGEKNGDKSHQLREGEANYIALFSTKCHGCDFPVEAGDKFIEALGHTWHDTCFVCAVCHVNLEGQPFYSKKDKPLCKKHAHAINI</sequence>
<dbReference type="GO" id="GO:0005886">
    <property type="term" value="C:plasma membrane"/>
    <property type="evidence" value="ECO:0007669"/>
    <property type="project" value="UniProtKB-SubCell"/>
</dbReference>
<evidence type="ECO:0000256" key="19">
    <source>
        <dbReference type="ARBA" id="ARBA00023224"/>
    </source>
</evidence>
<feature type="region of interest" description="Disordered" evidence="22">
    <location>
        <begin position="836"/>
        <end position="907"/>
    </location>
</feature>
<keyword evidence="19 21" id="KW-0807">Transducer</keyword>
<proteinExistence type="inferred from homology"/>
<feature type="region of interest" description="Disordered" evidence="22">
    <location>
        <begin position="405"/>
        <end position="469"/>
    </location>
</feature>
<feature type="region of interest" description="Disordered" evidence="22">
    <location>
        <begin position="1433"/>
        <end position="1497"/>
    </location>
</feature>
<comment type="similarity">
    <text evidence="21">Belongs to the G-protein coupled receptor 1 family. Opsin subfamily.</text>
</comment>
<feature type="compositionally biased region" description="Polar residues" evidence="22">
    <location>
        <begin position="1236"/>
        <end position="1246"/>
    </location>
</feature>
<feature type="compositionally biased region" description="Polar residues" evidence="22">
    <location>
        <begin position="1460"/>
        <end position="1490"/>
    </location>
</feature>
<keyword evidence="10 20" id="KW-0862">Zinc</keyword>
<keyword evidence="4 21" id="KW-0600">Photoreceptor protein</keyword>
<dbReference type="InterPro" id="IPR027430">
    <property type="entry name" value="Retinal_BS"/>
</dbReference>
<dbReference type="GO" id="GO:0046872">
    <property type="term" value="F:metal ion binding"/>
    <property type="evidence" value="ECO:0007669"/>
    <property type="project" value="UniProtKB-KW"/>
</dbReference>
<evidence type="ECO:0000256" key="17">
    <source>
        <dbReference type="ARBA" id="ARBA00023157"/>
    </source>
</evidence>
<dbReference type="InterPro" id="IPR001478">
    <property type="entry name" value="PDZ"/>
</dbReference>
<dbReference type="GO" id="GO:0007601">
    <property type="term" value="P:visual perception"/>
    <property type="evidence" value="ECO:0007669"/>
    <property type="project" value="InterPro"/>
</dbReference>
<evidence type="ECO:0000256" key="4">
    <source>
        <dbReference type="ARBA" id="ARBA00022543"/>
    </source>
</evidence>
<evidence type="ECO:0000256" key="3">
    <source>
        <dbReference type="ARBA" id="ARBA00022475"/>
    </source>
</evidence>
<dbReference type="InterPro" id="IPR001760">
    <property type="entry name" value="Opsin"/>
</dbReference>
<feature type="region of interest" description="Disordered" evidence="22">
    <location>
        <begin position="2332"/>
        <end position="2421"/>
    </location>
</feature>
<keyword evidence="12 21" id="KW-1133">Transmembrane helix</keyword>
<feature type="domain" description="LIM zinc-binding" evidence="23">
    <location>
        <begin position="2481"/>
        <end position="2541"/>
    </location>
</feature>
<dbReference type="SMART" id="SM00228">
    <property type="entry name" value="PDZ"/>
    <property type="match status" value="1"/>
</dbReference>
<evidence type="ECO:0000256" key="2">
    <source>
        <dbReference type="ARBA" id="ARBA00004651"/>
    </source>
</evidence>
<dbReference type="Gene3D" id="2.10.110.10">
    <property type="entry name" value="Cysteine Rich Protein"/>
    <property type="match status" value="1"/>
</dbReference>
<evidence type="ECO:0000256" key="22">
    <source>
        <dbReference type="SAM" id="MobiDB-lite"/>
    </source>
</evidence>
<dbReference type="PROSITE" id="PS50235">
    <property type="entry name" value="USP_3"/>
    <property type="match status" value="1"/>
</dbReference>
<organism evidence="27 28">
    <name type="scientific">Polypterus senegalus</name>
    <name type="common">Senegal bichir</name>
    <dbReference type="NCBI Taxonomy" id="55291"/>
    <lineage>
        <taxon>Eukaryota</taxon>
        <taxon>Metazoa</taxon>
        <taxon>Chordata</taxon>
        <taxon>Craniata</taxon>
        <taxon>Vertebrata</taxon>
        <taxon>Euteleostomi</taxon>
        <taxon>Actinopterygii</taxon>
        <taxon>Polypteriformes</taxon>
        <taxon>Polypteridae</taxon>
        <taxon>Polypterus</taxon>
    </lineage>
</organism>
<dbReference type="PROSITE" id="PS50262">
    <property type="entry name" value="G_PROTEIN_RECEP_F1_2"/>
    <property type="match status" value="1"/>
</dbReference>
<evidence type="ECO:0000313" key="28">
    <source>
        <dbReference type="Proteomes" id="UP000886611"/>
    </source>
</evidence>
<evidence type="ECO:0000256" key="1">
    <source>
        <dbReference type="ARBA" id="ARBA00004216"/>
    </source>
</evidence>
<dbReference type="InterPro" id="IPR031847">
    <property type="entry name" value="PDLI1-4/Zasp-like_mid"/>
</dbReference>
<feature type="compositionally biased region" description="Pro residues" evidence="22">
    <location>
        <begin position="2380"/>
        <end position="2414"/>
    </location>
</feature>
<dbReference type="PRINTS" id="PR00238">
    <property type="entry name" value="OPSIN"/>
</dbReference>
<evidence type="ECO:0000256" key="8">
    <source>
        <dbReference type="ARBA" id="ARBA00022786"/>
    </source>
</evidence>
<feature type="compositionally biased region" description="Polar residues" evidence="22">
    <location>
        <begin position="863"/>
        <end position="875"/>
    </location>
</feature>
<dbReference type="InterPro" id="IPR028889">
    <property type="entry name" value="USP"/>
</dbReference>
<feature type="region of interest" description="Disordered" evidence="22">
    <location>
        <begin position="2014"/>
        <end position="2035"/>
    </location>
</feature>
<dbReference type="SMART" id="SM00132">
    <property type="entry name" value="LIM"/>
    <property type="match status" value="1"/>
</dbReference>
<evidence type="ECO:0000256" key="20">
    <source>
        <dbReference type="PROSITE-ProRule" id="PRU00125"/>
    </source>
</evidence>
<dbReference type="PROSITE" id="PS00478">
    <property type="entry name" value="LIM_DOMAIN_1"/>
    <property type="match status" value="1"/>
</dbReference>
<keyword evidence="18 21" id="KW-0675">Receptor</keyword>
<keyword evidence="11 21" id="KW-0681">Retinal protein</keyword>
<evidence type="ECO:0000256" key="15">
    <source>
        <dbReference type="ARBA" id="ARBA00023040"/>
    </source>
</evidence>
<dbReference type="PANTHER" id="PTHR22975:SF5">
    <property type="entry name" value="INACTIVE UBIQUITIN CARBOXYL-TERMINAL HYDROLASE 54"/>
    <property type="match status" value="1"/>
</dbReference>
<feature type="region of interest" description="Disordered" evidence="22">
    <location>
        <begin position="1890"/>
        <end position="1936"/>
    </location>
</feature>
<dbReference type="GO" id="GO:0007602">
    <property type="term" value="P:phototransduction"/>
    <property type="evidence" value="ECO:0007669"/>
    <property type="project" value="UniProtKB-KW"/>
</dbReference>
<dbReference type="Pfam" id="PF00595">
    <property type="entry name" value="PDZ"/>
    <property type="match status" value="1"/>
</dbReference>
<evidence type="ECO:0000313" key="27">
    <source>
        <dbReference type="EMBL" id="KAG2463031.1"/>
    </source>
</evidence>
<keyword evidence="9 27" id="KW-0378">Hydrolase</keyword>
<keyword evidence="17" id="KW-1015">Disulfide bond</keyword>
<dbReference type="InterPro" id="IPR038765">
    <property type="entry name" value="Papain-like_cys_pep_sf"/>
</dbReference>
<feature type="region of interest" description="Disordered" evidence="22">
    <location>
        <begin position="484"/>
        <end position="682"/>
    </location>
</feature>
<dbReference type="FunFam" id="1.20.1070.10:FF:000083">
    <property type="entry name" value="Melanopsin 1"/>
    <property type="match status" value="1"/>
</dbReference>
<dbReference type="InterPro" id="IPR001781">
    <property type="entry name" value="Znf_LIM"/>
</dbReference>
<dbReference type="Pfam" id="PF00443">
    <property type="entry name" value="UCH"/>
    <property type="match status" value="1"/>
</dbReference>
<dbReference type="InterPro" id="IPR006643">
    <property type="entry name" value="Zasp-like_motif"/>
</dbReference>
<comment type="caution">
    <text evidence="21">Lacks conserved residue(s) required for the propagation of feature annotation.</text>
</comment>
<dbReference type="GO" id="GO:0004930">
    <property type="term" value="F:G protein-coupled receptor activity"/>
    <property type="evidence" value="ECO:0007669"/>
    <property type="project" value="UniProtKB-KW"/>
</dbReference>
<dbReference type="EMBL" id="JAATIS010004040">
    <property type="protein sequence ID" value="KAG2463031.1"/>
    <property type="molecule type" value="Genomic_DNA"/>
</dbReference>